<protein>
    <submittedName>
        <fullName evidence="1">Uncharacterized protein</fullName>
    </submittedName>
</protein>
<accession>A0A5J5CF74</accession>
<organism evidence="1 2">
    <name type="scientific">Etheostoma spectabile</name>
    <name type="common">orangethroat darter</name>
    <dbReference type="NCBI Taxonomy" id="54343"/>
    <lineage>
        <taxon>Eukaryota</taxon>
        <taxon>Metazoa</taxon>
        <taxon>Chordata</taxon>
        <taxon>Craniata</taxon>
        <taxon>Vertebrata</taxon>
        <taxon>Euteleostomi</taxon>
        <taxon>Actinopterygii</taxon>
        <taxon>Neopterygii</taxon>
        <taxon>Teleostei</taxon>
        <taxon>Neoteleostei</taxon>
        <taxon>Acanthomorphata</taxon>
        <taxon>Eupercaria</taxon>
        <taxon>Perciformes</taxon>
        <taxon>Percoidei</taxon>
        <taxon>Percidae</taxon>
        <taxon>Etheostomatinae</taxon>
        <taxon>Etheostoma</taxon>
    </lineage>
</organism>
<name>A0A5J5CF74_9PERO</name>
<dbReference type="AlphaFoldDB" id="A0A5J5CF74"/>
<dbReference type="Proteomes" id="UP000327493">
    <property type="component" value="Unassembled WGS sequence"/>
</dbReference>
<keyword evidence="2" id="KW-1185">Reference proteome</keyword>
<dbReference type="EMBL" id="VOFY01000038">
    <property type="protein sequence ID" value="KAA8579246.1"/>
    <property type="molecule type" value="Genomic_DNA"/>
</dbReference>
<proteinExistence type="predicted"/>
<gene>
    <name evidence="1" type="ORF">FQN60_007187</name>
</gene>
<sequence>MRNNTCCKRLIEIVNNVYCQAVKGSVLNLLEEVCGPGVRILLGTEPDNDASVKISAACFDCVKRAGSGSSSDTSGPMCAFTSPEMDVASSGARLSAVVFIRSSWTCSPAEVRRGRNAEIPECHLCSLQPSCAPLCGKGRSSRQRLAGLGTPLSLLLSSSSRRIVHRLPLRNFMTEPKRSCWLSLAAAQRRDGEFGELRLISRVV</sequence>
<reference evidence="1 2" key="1">
    <citation type="submission" date="2019-08" db="EMBL/GenBank/DDBJ databases">
        <title>A chromosome-level genome assembly, high-density linkage maps, and genome scans reveal the genomic architecture of hybrid incompatibilities underlying speciation via character displacement in darters (Percidae: Etheostominae).</title>
        <authorList>
            <person name="Moran R.L."/>
            <person name="Catchen J.M."/>
            <person name="Fuller R.C."/>
        </authorList>
    </citation>
    <scope>NUCLEOTIDE SEQUENCE [LARGE SCALE GENOMIC DNA]</scope>
    <source>
        <strain evidence="1">EspeVRDwgs_2016</strain>
        <tissue evidence="1">Muscle</tissue>
    </source>
</reference>
<comment type="caution">
    <text evidence="1">The sequence shown here is derived from an EMBL/GenBank/DDBJ whole genome shotgun (WGS) entry which is preliminary data.</text>
</comment>
<evidence type="ECO:0000313" key="1">
    <source>
        <dbReference type="EMBL" id="KAA8579246.1"/>
    </source>
</evidence>
<evidence type="ECO:0000313" key="2">
    <source>
        <dbReference type="Proteomes" id="UP000327493"/>
    </source>
</evidence>